<protein>
    <submittedName>
        <fullName evidence="3">Uncharacterized protein</fullName>
    </submittedName>
</protein>
<reference evidence="3 4" key="1">
    <citation type="submission" date="2017-08" db="EMBL/GenBank/DDBJ databases">
        <title>Complete Genome Sequence of Streptomyces formicae KY5, the formicamycin producer.</title>
        <authorList>
            <person name="Holmes N.A."/>
            <person name="Devine R."/>
            <person name="Qin Z."/>
            <person name="Seipke R.F."/>
            <person name="Wilkinson B."/>
            <person name="Hutchings M.I."/>
        </authorList>
    </citation>
    <scope>NUCLEOTIDE SEQUENCE [LARGE SCALE GENOMIC DNA]</scope>
    <source>
        <strain evidence="3 4">KY5</strain>
    </source>
</reference>
<dbReference type="InterPro" id="IPR011659">
    <property type="entry name" value="WD40"/>
</dbReference>
<dbReference type="AlphaFoldDB" id="A0A291QGN4"/>
<dbReference type="PANTHER" id="PTHR36842:SF1">
    <property type="entry name" value="PROTEIN TOLB"/>
    <property type="match status" value="1"/>
</dbReference>
<evidence type="ECO:0000256" key="2">
    <source>
        <dbReference type="SAM" id="SignalP"/>
    </source>
</evidence>
<feature type="chain" id="PRO_5012538934" evidence="2">
    <location>
        <begin position="28"/>
        <end position="404"/>
    </location>
</feature>
<accession>A0A291QGN4</accession>
<dbReference type="InterPro" id="IPR011042">
    <property type="entry name" value="6-blade_b-propeller_TolB-like"/>
</dbReference>
<gene>
    <name evidence="3" type="ORF">KY5_5700</name>
</gene>
<dbReference type="RefSeq" id="WP_098244981.1">
    <property type="nucleotide sequence ID" value="NZ_CP022685.1"/>
</dbReference>
<dbReference type="Gene3D" id="2.120.10.30">
    <property type="entry name" value="TolB, C-terminal domain"/>
    <property type="match status" value="1"/>
</dbReference>
<evidence type="ECO:0000256" key="1">
    <source>
        <dbReference type="ARBA" id="ARBA00009820"/>
    </source>
</evidence>
<sequence>MSSSERAVTGLCLAAVLGTVGALPAHAEPDPQPPATERISTTYEGAQLAEPSYGPAMGSGRVTGFTAEGPAGRVDTDGLPDVYLHDGYGGGNSEVSYGADGPSRDAGPCASGRMFGFVSESTTLGSPPRPDHRPLAYVRNRSVGKITGLHGYQGVPFASMTQPRVDPGCQWIAYTATLTPTEADPDPRPRVYRFRFDGGTTDLVSQARGGAAGQPSISENGRYVAYAQDGAVYVRDLDTGALEKADVARGGGAANGASSAPSLSADGRRVAFESRASDLVPGDRNRAANVFVRDLDTGTTTLIEGAHPQDATTQPSLAKDGTHLAYVAARARGKGPAPAVHLRELATGKTRLISVDLDGGRNDLAAGHPSVNEDGTVVAFDSASPDLVPGDTNKVSDVFLRTVR</sequence>
<keyword evidence="2" id="KW-0732">Signal</keyword>
<name>A0A291QGN4_9ACTN</name>
<evidence type="ECO:0000313" key="3">
    <source>
        <dbReference type="EMBL" id="ATL30718.1"/>
    </source>
</evidence>
<dbReference type="SUPFAM" id="SSF82171">
    <property type="entry name" value="DPP6 N-terminal domain-like"/>
    <property type="match status" value="1"/>
</dbReference>
<dbReference type="PANTHER" id="PTHR36842">
    <property type="entry name" value="PROTEIN TOLB HOMOLOG"/>
    <property type="match status" value="1"/>
</dbReference>
<dbReference type="KEGG" id="sfk:KY5_5700"/>
<feature type="signal peptide" evidence="2">
    <location>
        <begin position="1"/>
        <end position="27"/>
    </location>
</feature>
<keyword evidence="4" id="KW-1185">Reference proteome</keyword>
<dbReference type="Proteomes" id="UP000221011">
    <property type="component" value="Chromosome"/>
</dbReference>
<proteinExistence type="inferred from homology"/>
<dbReference type="EMBL" id="CP022685">
    <property type="protein sequence ID" value="ATL30718.1"/>
    <property type="molecule type" value="Genomic_DNA"/>
</dbReference>
<organism evidence="3 4">
    <name type="scientific">Streptomyces formicae</name>
    <dbReference type="NCBI Taxonomy" id="1616117"/>
    <lineage>
        <taxon>Bacteria</taxon>
        <taxon>Bacillati</taxon>
        <taxon>Actinomycetota</taxon>
        <taxon>Actinomycetes</taxon>
        <taxon>Kitasatosporales</taxon>
        <taxon>Streptomycetaceae</taxon>
        <taxon>Streptomyces</taxon>
    </lineage>
</organism>
<dbReference type="Pfam" id="PF07676">
    <property type="entry name" value="PD40"/>
    <property type="match status" value="1"/>
</dbReference>
<comment type="similarity">
    <text evidence="1">Belongs to the TolB family.</text>
</comment>
<evidence type="ECO:0000313" key="4">
    <source>
        <dbReference type="Proteomes" id="UP000221011"/>
    </source>
</evidence>